<dbReference type="InterPro" id="IPR000209">
    <property type="entry name" value="Peptidase_S8/S53_dom"/>
</dbReference>
<evidence type="ECO:0000256" key="2">
    <source>
        <dbReference type="ARBA" id="ARBA00022670"/>
    </source>
</evidence>
<dbReference type="PANTHER" id="PTHR43806">
    <property type="entry name" value="PEPTIDASE S8"/>
    <property type="match status" value="1"/>
</dbReference>
<dbReference type="PROSITE" id="PS51892">
    <property type="entry name" value="SUBTILASE"/>
    <property type="match status" value="1"/>
</dbReference>
<dbReference type="InterPro" id="IPR034061">
    <property type="entry name" value="Peptidases_S8_Autotransporter"/>
</dbReference>
<dbReference type="InterPro" id="IPR036852">
    <property type="entry name" value="Peptidase_S8/S53_dom_sf"/>
</dbReference>
<keyword evidence="4 6" id="KW-0378">Hydrolase</keyword>
<dbReference type="PROSITE" id="PS00138">
    <property type="entry name" value="SUBTILASE_SER"/>
    <property type="match status" value="1"/>
</dbReference>
<proteinExistence type="inferred from homology"/>
<reference evidence="9" key="1">
    <citation type="journal article" date="2022" name="Arch. Microbiol.">
        <title>Thiomicrorhabdus immobilis sp. nov., a mesophilic sulfur-oxidizing bacterium isolated from sediment of a brackish lake in northern Japan.</title>
        <authorList>
            <person name="Kojima H."/>
            <person name="Mochizuki J."/>
            <person name="Kanda M."/>
            <person name="Watanabe T."/>
            <person name="Fukui M."/>
        </authorList>
    </citation>
    <scope>NUCLEOTIDE SEQUENCE</scope>
    <source>
        <strain evidence="9">Am19</strain>
    </source>
</reference>
<accession>A0ABN6CX74</accession>
<evidence type="ECO:0000313" key="9">
    <source>
        <dbReference type="EMBL" id="BCN93651.1"/>
    </source>
</evidence>
<gene>
    <name evidence="9" type="ORF">THMIRHAM_14360</name>
</gene>
<keyword evidence="5 6" id="KW-0720">Serine protease</keyword>
<dbReference type="PROSITE" id="PS00136">
    <property type="entry name" value="SUBTILASE_ASP"/>
    <property type="match status" value="1"/>
</dbReference>
<protein>
    <recommendedName>
        <fullName evidence="8">Peptidase S8/S53 domain-containing protein</fullName>
    </recommendedName>
</protein>
<keyword evidence="10" id="KW-1185">Reference proteome</keyword>
<evidence type="ECO:0000256" key="6">
    <source>
        <dbReference type="PROSITE-ProRule" id="PRU01240"/>
    </source>
</evidence>
<dbReference type="PANTHER" id="PTHR43806:SF11">
    <property type="entry name" value="CEREVISIN-RELATED"/>
    <property type="match status" value="1"/>
</dbReference>
<dbReference type="Pfam" id="PF00082">
    <property type="entry name" value="Peptidase_S8"/>
    <property type="match status" value="1"/>
</dbReference>
<keyword evidence="3" id="KW-0732">Signal</keyword>
<evidence type="ECO:0000256" key="7">
    <source>
        <dbReference type="RuleBase" id="RU003355"/>
    </source>
</evidence>
<feature type="domain" description="Peptidase S8/S53" evidence="8">
    <location>
        <begin position="90"/>
        <end position="390"/>
    </location>
</feature>
<comment type="similarity">
    <text evidence="1 6 7">Belongs to the peptidase S8 family.</text>
</comment>
<evidence type="ECO:0000259" key="8">
    <source>
        <dbReference type="Pfam" id="PF00082"/>
    </source>
</evidence>
<feature type="active site" description="Charge relay system" evidence="6">
    <location>
        <position position="150"/>
    </location>
</feature>
<dbReference type="InterPro" id="IPR023827">
    <property type="entry name" value="Peptidase_S8_Asp-AS"/>
</dbReference>
<dbReference type="Proteomes" id="UP001054820">
    <property type="component" value="Chromosome"/>
</dbReference>
<dbReference type="EMBL" id="AP024202">
    <property type="protein sequence ID" value="BCN93651.1"/>
    <property type="molecule type" value="Genomic_DNA"/>
</dbReference>
<evidence type="ECO:0000256" key="5">
    <source>
        <dbReference type="ARBA" id="ARBA00022825"/>
    </source>
</evidence>
<dbReference type="PRINTS" id="PR00723">
    <property type="entry name" value="SUBTILISIN"/>
</dbReference>
<dbReference type="InterPro" id="IPR015500">
    <property type="entry name" value="Peptidase_S8_subtilisin-rel"/>
</dbReference>
<dbReference type="SUPFAM" id="SSF52743">
    <property type="entry name" value="Subtilisin-like"/>
    <property type="match status" value="1"/>
</dbReference>
<dbReference type="InterPro" id="IPR023828">
    <property type="entry name" value="Peptidase_S8_Ser-AS"/>
</dbReference>
<sequence>MGLVKTLVSKSFARPFIYSIIITSLTACGGGGGSTTPVIPEDDGPVVIYVDDNPLVPVQYAPFGTSTIAGTLEQQSVTNATVAWDAGFKGQGITIGVVDSGVNPNHIEFYDDNGISRINWTDARSIEYNLASDTLIYTNDYRDIDNPDYHGTHVSSIALGREYGVAPEATLLPVNVFLDNSTAYNIAIYEAVDYIASKAPIVNSSISGMVNLSTLGGANSELNDYLTTLTNNTTALVVAAGNEGNAVGAEHFIHYNSAQNLAIQPGIENQVLSVIALDDSGSLASFSNYPGSCSDVTGTPDIACDGTVMSAIQNSFISVPGVTIEAAYGGDTTSTIEYSGTSMATPIVSGGLALLLSSWDQLTIQQAVQILKDTANDTGAYADASLYGVGLMDIAAALTPVGDLKSSALSSTTTSYTLGESSVSIPASLSGLASLAGLKNVAFFDDYSREFLVDITPAIQIEQTPLDWNAFWSNSQPYQINQIELGDYRLSMSFDNLKSSSPLKNFSLQNDRSRFDYMQNSSDDLMQSQLNPLMNLFYSSNQKEFGNTLAMQQALGANLSLFSSMQEQDKNFAKVVNNQNDILAQVQTIGLSYQPSKNWSVALSTQLRKEQDGLMGLQGSGTFSFGESNLSQINSLAVQYSQNGTRIYSQLQQGELLNSQHAAGSYIQVDKAQIGQFKVGIMHKTSAQSAWGLQAYNYNPLIDSELRLTVPTGMSANGEIESQTFSYQQKGSLQPDTIELFYKKGLNNTLQYQFNAIKSPEDSGFGLRLSRIF</sequence>
<dbReference type="InterPro" id="IPR022398">
    <property type="entry name" value="Peptidase_S8_His-AS"/>
</dbReference>
<dbReference type="RefSeq" id="WP_237260929.1">
    <property type="nucleotide sequence ID" value="NZ_AP024202.1"/>
</dbReference>
<evidence type="ECO:0000256" key="1">
    <source>
        <dbReference type="ARBA" id="ARBA00011073"/>
    </source>
</evidence>
<dbReference type="InterPro" id="IPR050131">
    <property type="entry name" value="Peptidase_S8_subtilisin-like"/>
</dbReference>
<feature type="active site" description="Charge relay system" evidence="6">
    <location>
        <position position="99"/>
    </location>
</feature>
<dbReference type="PROSITE" id="PS00137">
    <property type="entry name" value="SUBTILASE_HIS"/>
    <property type="match status" value="1"/>
</dbReference>
<evidence type="ECO:0000256" key="4">
    <source>
        <dbReference type="ARBA" id="ARBA00022801"/>
    </source>
</evidence>
<evidence type="ECO:0000256" key="3">
    <source>
        <dbReference type="ARBA" id="ARBA00022729"/>
    </source>
</evidence>
<feature type="active site" description="Charge relay system" evidence="6">
    <location>
        <position position="342"/>
    </location>
</feature>
<keyword evidence="2 6" id="KW-0645">Protease</keyword>
<evidence type="ECO:0000313" key="10">
    <source>
        <dbReference type="Proteomes" id="UP001054820"/>
    </source>
</evidence>
<dbReference type="PROSITE" id="PS51257">
    <property type="entry name" value="PROKAR_LIPOPROTEIN"/>
    <property type="match status" value="1"/>
</dbReference>
<name>A0ABN6CX74_9GAMM</name>
<organism evidence="9 10">
    <name type="scientific">Thiomicrorhabdus immobilis</name>
    <dbReference type="NCBI Taxonomy" id="2791037"/>
    <lineage>
        <taxon>Bacteria</taxon>
        <taxon>Pseudomonadati</taxon>
        <taxon>Pseudomonadota</taxon>
        <taxon>Gammaproteobacteria</taxon>
        <taxon>Thiotrichales</taxon>
        <taxon>Piscirickettsiaceae</taxon>
        <taxon>Thiomicrorhabdus</taxon>
    </lineage>
</organism>
<dbReference type="CDD" id="cd04848">
    <property type="entry name" value="Peptidases_S8_Autotransporter_serine_protease_like"/>
    <property type="match status" value="1"/>
</dbReference>
<dbReference type="Gene3D" id="3.40.50.200">
    <property type="entry name" value="Peptidase S8/S53 domain"/>
    <property type="match status" value="1"/>
</dbReference>